<dbReference type="GO" id="GO:0015631">
    <property type="term" value="F:tubulin binding"/>
    <property type="evidence" value="ECO:0007669"/>
    <property type="project" value="TreeGrafter"/>
</dbReference>
<comment type="catalytic activity">
    <reaction evidence="5">
        <text>L-glutamyl-[protein] + L-glutamate + ATP = gamma-L-glutamyl-L-glutamyl-[protein] + ADP + phosphate + H(+)</text>
        <dbReference type="Rhea" id="RHEA:60144"/>
        <dbReference type="Rhea" id="RHEA-COMP:10208"/>
        <dbReference type="Rhea" id="RHEA-COMP:15517"/>
        <dbReference type="ChEBI" id="CHEBI:15378"/>
        <dbReference type="ChEBI" id="CHEBI:29973"/>
        <dbReference type="ChEBI" id="CHEBI:29985"/>
        <dbReference type="ChEBI" id="CHEBI:30616"/>
        <dbReference type="ChEBI" id="CHEBI:43474"/>
        <dbReference type="ChEBI" id="CHEBI:143622"/>
        <dbReference type="ChEBI" id="CHEBI:456216"/>
    </reaction>
    <physiologicalReaction direction="left-to-right" evidence="5">
        <dbReference type="Rhea" id="RHEA:60145"/>
    </physiologicalReaction>
</comment>
<keyword evidence="1" id="KW-0436">Ligase</keyword>
<keyword evidence="3" id="KW-0067">ATP-binding</keyword>
<dbReference type="Pfam" id="PF03133">
    <property type="entry name" value="TTL"/>
    <property type="match status" value="2"/>
</dbReference>
<dbReference type="GO" id="GO:0070740">
    <property type="term" value="F:tubulin-glutamic acid ligase activity"/>
    <property type="evidence" value="ECO:0007669"/>
    <property type="project" value="TreeGrafter"/>
</dbReference>
<evidence type="ECO:0000256" key="3">
    <source>
        <dbReference type="ARBA" id="ARBA00022840"/>
    </source>
</evidence>
<evidence type="ECO:0000256" key="5">
    <source>
        <dbReference type="ARBA" id="ARBA00049274"/>
    </source>
</evidence>
<dbReference type="InParanoid" id="D8UHV4"/>
<protein>
    <recommendedName>
        <fullName evidence="4">Tubulin--tyrosine ligase-like protein 5</fullName>
    </recommendedName>
</protein>
<name>D8UHV4_VOLCA</name>
<dbReference type="GO" id="GO:0000226">
    <property type="term" value="P:microtubule cytoskeleton organization"/>
    <property type="evidence" value="ECO:0007669"/>
    <property type="project" value="TreeGrafter"/>
</dbReference>
<accession>D8UHV4</accession>
<organism evidence="7">
    <name type="scientific">Volvox carteri f. nagariensis</name>
    <dbReference type="NCBI Taxonomy" id="3068"/>
    <lineage>
        <taxon>Eukaryota</taxon>
        <taxon>Viridiplantae</taxon>
        <taxon>Chlorophyta</taxon>
        <taxon>core chlorophytes</taxon>
        <taxon>Chlorophyceae</taxon>
        <taxon>CS clade</taxon>
        <taxon>Chlamydomonadales</taxon>
        <taxon>Volvocaceae</taxon>
        <taxon>Volvox</taxon>
    </lineage>
</organism>
<keyword evidence="7" id="KW-1185">Reference proteome</keyword>
<evidence type="ECO:0000313" key="7">
    <source>
        <dbReference type="Proteomes" id="UP000001058"/>
    </source>
</evidence>
<reference evidence="6 7" key="1">
    <citation type="journal article" date="2010" name="Science">
        <title>Genomic analysis of organismal complexity in the multicellular green alga Volvox carteri.</title>
        <authorList>
            <person name="Prochnik S.E."/>
            <person name="Umen J."/>
            <person name="Nedelcu A.M."/>
            <person name="Hallmann A."/>
            <person name="Miller S.M."/>
            <person name="Nishii I."/>
            <person name="Ferris P."/>
            <person name="Kuo A."/>
            <person name="Mitros T."/>
            <person name="Fritz-Laylin L.K."/>
            <person name="Hellsten U."/>
            <person name="Chapman J."/>
            <person name="Simakov O."/>
            <person name="Rensing S.A."/>
            <person name="Terry A."/>
            <person name="Pangilinan J."/>
            <person name="Kapitonov V."/>
            <person name="Jurka J."/>
            <person name="Salamov A."/>
            <person name="Shapiro H."/>
            <person name="Schmutz J."/>
            <person name="Grimwood J."/>
            <person name="Lindquist E."/>
            <person name="Lucas S."/>
            <person name="Grigoriev I.V."/>
            <person name="Schmitt R."/>
            <person name="Kirk D."/>
            <person name="Rokhsar D.S."/>
        </authorList>
    </citation>
    <scope>NUCLEOTIDE SEQUENCE [LARGE SCALE GENOMIC DNA]</scope>
    <source>
        <strain evidence="7">f. Nagariensis / Eve</strain>
    </source>
</reference>
<dbReference type="Gene3D" id="3.30.470.20">
    <property type="entry name" value="ATP-grasp fold, B domain"/>
    <property type="match status" value="1"/>
</dbReference>
<dbReference type="PANTHER" id="PTHR12241:SF145">
    <property type="entry name" value="TUBULIN POLYGLUTAMYLASE TTLL5"/>
    <property type="match status" value="1"/>
</dbReference>
<evidence type="ECO:0000256" key="2">
    <source>
        <dbReference type="ARBA" id="ARBA00022741"/>
    </source>
</evidence>
<dbReference type="EMBL" id="GL378409">
    <property type="protein sequence ID" value="EFJ40684.1"/>
    <property type="molecule type" value="Genomic_DNA"/>
</dbReference>
<dbReference type="OrthoDB" id="202825at2759"/>
<keyword evidence="2" id="KW-0547">Nucleotide-binding</keyword>
<sequence>MRLCWRGLGTVAPEARQNTHAHIITMLRHTHAHTLAHPHHRKRAGGAQALSSPRSAELVERALAAAGGLRAGGPPKTDTRTGVKKGEGVYGYQHMDAWDVLWSVTAKAALAADLLRSHQMLAIIPGLLAVSRKTTLIRSLRDMLGEAAWDIVPRSYKLPDELDEWGQWVAANPDRDSSPGLWMLKNNKQRGTGLRLVRTSEAFTACFETISRPDLPPGLSLYRWYLAQQYVARPLLVGEVLRQVRAPPHSCFQFFGLDFLIDQDVRPWLLEVNATPSMKVEHCDPRVAELIFRQKWAAVRDMVGLLGLCPARFEEGSPVGPSLDRSTPAYALQELRRRGGFLPLMHLLPHPDTSTTAAAAAAAGLKRPLPWTPADRALRRCKNVNIRYSLHN</sequence>
<gene>
    <name evidence="6" type="primary">TtlG</name>
    <name evidence="6" type="ORF">VOLCADRAFT_99465</name>
</gene>
<dbReference type="KEGG" id="vcn:VOLCADRAFT_99465"/>
<dbReference type="GO" id="GO:0005524">
    <property type="term" value="F:ATP binding"/>
    <property type="evidence" value="ECO:0007669"/>
    <property type="project" value="UniProtKB-KW"/>
</dbReference>
<dbReference type="SUPFAM" id="SSF56059">
    <property type="entry name" value="Glutathione synthetase ATP-binding domain-like"/>
    <property type="match status" value="1"/>
</dbReference>
<evidence type="ECO:0000256" key="1">
    <source>
        <dbReference type="ARBA" id="ARBA00022598"/>
    </source>
</evidence>
<dbReference type="InterPro" id="IPR004344">
    <property type="entry name" value="TTL/TTLL_fam"/>
</dbReference>
<dbReference type="Proteomes" id="UP000001058">
    <property type="component" value="Unassembled WGS sequence"/>
</dbReference>
<proteinExistence type="predicted"/>
<dbReference type="AlphaFoldDB" id="D8UHV4"/>
<evidence type="ECO:0000256" key="4">
    <source>
        <dbReference type="ARBA" id="ARBA00041448"/>
    </source>
</evidence>
<dbReference type="GeneID" id="9623348"/>
<evidence type="ECO:0000313" key="6">
    <source>
        <dbReference type="EMBL" id="EFJ40684.1"/>
    </source>
</evidence>
<dbReference type="GO" id="GO:0036064">
    <property type="term" value="C:ciliary basal body"/>
    <property type="evidence" value="ECO:0007669"/>
    <property type="project" value="TreeGrafter"/>
</dbReference>
<dbReference type="PANTHER" id="PTHR12241">
    <property type="entry name" value="TUBULIN POLYGLUTAMYLASE"/>
    <property type="match status" value="1"/>
</dbReference>
<dbReference type="RefSeq" id="XP_002958230.1">
    <property type="nucleotide sequence ID" value="XM_002958184.1"/>
</dbReference>